<proteinExistence type="predicted"/>
<organism evidence="2 3">
    <name type="scientific">Plectus sambesii</name>
    <dbReference type="NCBI Taxonomy" id="2011161"/>
    <lineage>
        <taxon>Eukaryota</taxon>
        <taxon>Metazoa</taxon>
        <taxon>Ecdysozoa</taxon>
        <taxon>Nematoda</taxon>
        <taxon>Chromadorea</taxon>
        <taxon>Plectida</taxon>
        <taxon>Plectina</taxon>
        <taxon>Plectoidea</taxon>
        <taxon>Plectidae</taxon>
        <taxon>Plectus</taxon>
    </lineage>
</organism>
<evidence type="ECO:0000313" key="2">
    <source>
        <dbReference type="Proteomes" id="UP000887566"/>
    </source>
</evidence>
<protein>
    <submittedName>
        <fullName evidence="3">Uncharacterized protein</fullName>
    </submittedName>
</protein>
<evidence type="ECO:0000256" key="1">
    <source>
        <dbReference type="SAM" id="MobiDB-lite"/>
    </source>
</evidence>
<dbReference type="WBParaSite" id="PSAMB.scaffold7032size8369.g29515.t1">
    <property type="protein sequence ID" value="PSAMB.scaffold7032size8369.g29515.t1"/>
    <property type="gene ID" value="PSAMB.scaffold7032size8369.g29515"/>
</dbReference>
<name>A0A914X9V0_9BILA</name>
<feature type="region of interest" description="Disordered" evidence="1">
    <location>
        <begin position="30"/>
        <end position="51"/>
    </location>
</feature>
<keyword evidence="2" id="KW-1185">Reference proteome</keyword>
<reference evidence="3" key="1">
    <citation type="submission" date="2022-11" db="UniProtKB">
        <authorList>
            <consortium name="WormBaseParasite"/>
        </authorList>
    </citation>
    <scope>IDENTIFICATION</scope>
</reference>
<evidence type="ECO:0000313" key="3">
    <source>
        <dbReference type="WBParaSite" id="PSAMB.scaffold7032size8369.g29515.t1"/>
    </source>
</evidence>
<sequence>MGWRETGKKNRPSAAKVCGRPIARSVRRSLAQRRVDCAPHSTRARRPASQYDRRLTRWHDVPRLYRQMPPPPSVDSWPILALSLLPPSHRSTISLIILLSRPHRFIANRLIIALLVRFATRPRLYICLH</sequence>
<dbReference type="Proteomes" id="UP000887566">
    <property type="component" value="Unplaced"/>
</dbReference>
<accession>A0A914X9V0</accession>
<dbReference type="AlphaFoldDB" id="A0A914X9V0"/>